<reference evidence="2" key="2">
    <citation type="submission" date="2020-05" db="UniProtKB">
        <authorList>
            <consortium name="EnsemblMetazoa"/>
        </authorList>
    </citation>
    <scope>IDENTIFICATION</scope>
    <source>
        <strain evidence="2">A-37</strain>
    </source>
</reference>
<sequence>MVNELGSDLASIVIETLEPSQRSAVQPDCVALPDGLPQPHEPDAIREQIHEHILQIGGKISHRVDGYWRRRLKQAAAAGVSPEEVDFLNFEYRQKISIARDEERKRYDELLEKMEKRLEQRFWEEKGNLHRSYAEARQLWGEFVCRKVRKQARDMLCKIARYYRSKLEQEVNRRMQHEKDRIIKEMEQIVKTAVDQQKRIDDRAIQWLVYQYEELLKFISEYNQCLDTVEMTREICRLQFEQQECHSVQVSGHSLIFDDRLDHQEPDVNSSFTDDLEGGIEIASTSLSKYNVFVVNQCLPEPVSEPTVSEDEHESSTTVADSLIDQSEEYETISEASGATSSLEKIVIGGLTYAQPKYYKKVYNDVFRDVVMNWETINPSEISQERNKGKCCVQDESSSASSDGSQRIDAVSVQSEPSYRESYDPIVEINDILRPKDDVLSAEEPILPEEFGELFDLSKSDEEISLVAESFAAKYIRATSEDFEEMFAKSSDVES</sequence>
<protein>
    <submittedName>
        <fullName evidence="2">Uncharacterized protein</fullName>
    </submittedName>
</protein>
<dbReference type="AlphaFoldDB" id="A0A182MQT6"/>
<name>A0A182MQT6_9DIPT</name>
<reference evidence="3" key="1">
    <citation type="submission" date="2013-09" db="EMBL/GenBank/DDBJ databases">
        <title>The Genome Sequence of Anopheles culicifacies species A.</title>
        <authorList>
            <consortium name="The Broad Institute Genomics Platform"/>
            <person name="Neafsey D.E."/>
            <person name="Besansky N."/>
            <person name="Howell P."/>
            <person name="Walton C."/>
            <person name="Young S.K."/>
            <person name="Zeng Q."/>
            <person name="Gargeya S."/>
            <person name="Fitzgerald M."/>
            <person name="Haas B."/>
            <person name="Abouelleil A."/>
            <person name="Allen A.W."/>
            <person name="Alvarado L."/>
            <person name="Arachchi H.M."/>
            <person name="Berlin A.M."/>
            <person name="Chapman S.B."/>
            <person name="Gainer-Dewar J."/>
            <person name="Goldberg J."/>
            <person name="Griggs A."/>
            <person name="Gujja S."/>
            <person name="Hansen M."/>
            <person name="Howarth C."/>
            <person name="Imamovic A."/>
            <person name="Ireland A."/>
            <person name="Larimer J."/>
            <person name="McCowan C."/>
            <person name="Murphy C."/>
            <person name="Pearson M."/>
            <person name="Poon T.W."/>
            <person name="Priest M."/>
            <person name="Roberts A."/>
            <person name="Saif S."/>
            <person name="Shea T."/>
            <person name="Sisk P."/>
            <person name="Sykes S."/>
            <person name="Wortman J."/>
            <person name="Nusbaum C."/>
            <person name="Birren B."/>
        </authorList>
    </citation>
    <scope>NUCLEOTIDE SEQUENCE [LARGE SCALE GENOMIC DNA]</scope>
    <source>
        <strain evidence="3">A-37</strain>
    </source>
</reference>
<dbReference type="EMBL" id="AXCM01010995">
    <property type="status" value="NOT_ANNOTATED_CDS"/>
    <property type="molecule type" value="Genomic_DNA"/>
</dbReference>
<dbReference type="Proteomes" id="UP000075883">
    <property type="component" value="Unassembled WGS sequence"/>
</dbReference>
<proteinExistence type="predicted"/>
<keyword evidence="3" id="KW-1185">Reference proteome</keyword>
<evidence type="ECO:0000256" key="1">
    <source>
        <dbReference type="SAM" id="MobiDB-lite"/>
    </source>
</evidence>
<organism evidence="2 3">
    <name type="scientific">Anopheles culicifacies</name>
    <dbReference type="NCBI Taxonomy" id="139723"/>
    <lineage>
        <taxon>Eukaryota</taxon>
        <taxon>Metazoa</taxon>
        <taxon>Ecdysozoa</taxon>
        <taxon>Arthropoda</taxon>
        <taxon>Hexapoda</taxon>
        <taxon>Insecta</taxon>
        <taxon>Pterygota</taxon>
        <taxon>Neoptera</taxon>
        <taxon>Endopterygota</taxon>
        <taxon>Diptera</taxon>
        <taxon>Nematocera</taxon>
        <taxon>Culicoidea</taxon>
        <taxon>Culicidae</taxon>
        <taxon>Anophelinae</taxon>
        <taxon>Anopheles</taxon>
        <taxon>culicifacies species complex</taxon>
    </lineage>
</organism>
<dbReference type="EnsemblMetazoa" id="ACUA024051-RA">
    <property type="protein sequence ID" value="ACUA024051-PA"/>
    <property type="gene ID" value="ACUA024051"/>
</dbReference>
<feature type="region of interest" description="Disordered" evidence="1">
    <location>
        <begin position="394"/>
        <end position="414"/>
    </location>
</feature>
<evidence type="ECO:0000313" key="3">
    <source>
        <dbReference type="Proteomes" id="UP000075883"/>
    </source>
</evidence>
<dbReference type="VEuPathDB" id="VectorBase:ACUA024051"/>
<evidence type="ECO:0000313" key="2">
    <source>
        <dbReference type="EnsemblMetazoa" id="ACUA024051-PA"/>
    </source>
</evidence>
<accession>A0A182MQT6</accession>